<feature type="binding site" evidence="7">
    <location>
        <position position="137"/>
    </location>
    <ligand>
        <name>Zn(2+)</name>
        <dbReference type="ChEBI" id="CHEBI:29105"/>
    </ligand>
</feature>
<comment type="cofactor">
    <cofactor evidence="7">
        <name>Zn(2+)</name>
        <dbReference type="ChEBI" id="CHEBI:29105"/>
    </cofactor>
    <text evidence="7">Binds 1 zinc ion per subunit.</text>
</comment>
<dbReference type="Gene3D" id="1.10.10.10">
    <property type="entry name" value="Winged helix-like DNA-binding domain superfamily/Winged helix DNA-binding domain"/>
    <property type="match status" value="1"/>
</dbReference>
<protein>
    <submittedName>
        <fullName evidence="8">Transcriptional repressor</fullName>
    </submittedName>
</protein>
<dbReference type="InterPro" id="IPR002481">
    <property type="entry name" value="FUR"/>
</dbReference>
<dbReference type="SUPFAM" id="SSF46785">
    <property type="entry name" value="Winged helix' DNA-binding domain"/>
    <property type="match status" value="1"/>
</dbReference>
<name>A0A847D491_9LACT</name>
<dbReference type="GO" id="GO:0045892">
    <property type="term" value="P:negative regulation of DNA-templated transcription"/>
    <property type="evidence" value="ECO:0007669"/>
    <property type="project" value="TreeGrafter"/>
</dbReference>
<feature type="binding site" evidence="7">
    <location>
        <position position="100"/>
    </location>
    <ligand>
        <name>Zn(2+)</name>
        <dbReference type="ChEBI" id="CHEBI:29105"/>
    </ligand>
</feature>
<proteinExistence type="inferred from homology"/>
<dbReference type="EMBL" id="JAAZCD010000068">
    <property type="protein sequence ID" value="NLD31204.1"/>
    <property type="molecule type" value="Genomic_DNA"/>
</dbReference>
<keyword evidence="2" id="KW-0678">Repressor</keyword>
<dbReference type="GO" id="GO:0008270">
    <property type="term" value="F:zinc ion binding"/>
    <property type="evidence" value="ECO:0007669"/>
    <property type="project" value="TreeGrafter"/>
</dbReference>
<feature type="binding site" evidence="7">
    <location>
        <position position="97"/>
    </location>
    <ligand>
        <name>Zn(2+)</name>
        <dbReference type="ChEBI" id="CHEBI:29105"/>
    </ligand>
</feature>
<comment type="similarity">
    <text evidence="1">Belongs to the Fur family.</text>
</comment>
<evidence type="ECO:0000256" key="5">
    <source>
        <dbReference type="ARBA" id="ARBA00023125"/>
    </source>
</evidence>
<evidence type="ECO:0000313" key="8">
    <source>
        <dbReference type="EMBL" id="NLD31204.1"/>
    </source>
</evidence>
<dbReference type="InterPro" id="IPR036390">
    <property type="entry name" value="WH_DNA-bd_sf"/>
</dbReference>
<evidence type="ECO:0000256" key="1">
    <source>
        <dbReference type="ARBA" id="ARBA00007957"/>
    </source>
</evidence>
<dbReference type="InterPro" id="IPR036388">
    <property type="entry name" value="WH-like_DNA-bd_sf"/>
</dbReference>
<dbReference type="RefSeq" id="WP_276641947.1">
    <property type="nucleotide sequence ID" value="NZ_JAAZCD010000068.1"/>
</dbReference>
<keyword evidence="7" id="KW-0479">Metal-binding</keyword>
<sequence>MELSVCLSKLTTNGYRLTYQRKALIRLFLENSRKMLTAKEVREHITHLAGKQASFGNVYDNLYLLCTFGIIDKTEYCGESFFYRKEMSEKESVMFICTNCRKIIYFSDALFDEYLKKEEKEHAYRVISKKFEIYGLCPQCRVAAG</sequence>
<dbReference type="GO" id="GO:0000976">
    <property type="term" value="F:transcription cis-regulatory region binding"/>
    <property type="evidence" value="ECO:0007669"/>
    <property type="project" value="TreeGrafter"/>
</dbReference>
<keyword evidence="5" id="KW-0238">DNA-binding</keyword>
<evidence type="ECO:0000256" key="7">
    <source>
        <dbReference type="PIRSR" id="PIRSR602481-1"/>
    </source>
</evidence>
<keyword evidence="6" id="KW-0804">Transcription</keyword>
<feature type="binding site" evidence="7">
    <location>
        <position position="140"/>
    </location>
    <ligand>
        <name>Zn(2+)</name>
        <dbReference type="ChEBI" id="CHEBI:29105"/>
    </ligand>
</feature>
<evidence type="ECO:0000256" key="3">
    <source>
        <dbReference type="ARBA" id="ARBA00022833"/>
    </source>
</evidence>
<keyword evidence="3 7" id="KW-0862">Zinc</keyword>
<accession>A0A847D491</accession>
<evidence type="ECO:0000256" key="2">
    <source>
        <dbReference type="ARBA" id="ARBA00022491"/>
    </source>
</evidence>
<keyword evidence="4" id="KW-0805">Transcription regulation</keyword>
<evidence type="ECO:0000313" key="9">
    <source>
        <dbReference type="Proteomes" id="UP000589373"/>
    </source>
</evidence>
<reference evidence="8 9" key="1">
    <citation type="journal article" date="2020" name="Biotechnol. Biofuels">
        <title>New insights from the biogas microbiome by comprehensive genome-resolved metagenomics of nearly 1600 species originating from multiple anaerobic digesters.</title>
        <authorList>
            <person name="Campanaro S."/>
            <person name="Treu L."/>
            <person name="Rodriguez-R L.M."/>
            <person name="Kovalovszki A."/>
            <person name="Ziels R.M."/>
            <person name="Maus I."/>
            <person name="Zhu X."/>
            <person name="Kougias P.G."/>
            <person name="Basile A."/>
            <person name="Luo G."/>
            <person name="Schluter A."/>
            <person name="Konstantinidis K.T."/>
            <person name="Angelidaki I."/>
        </authorList>
    </citation>
    <scope>NUCLEOTIDE SEQUENCE [LARGE SCALE GENOMIC DNA]</scope>
    <source>
        <strain evidence="8">AS07pgkLD_105</strain>
    </source>
</reference>
<dbReference type="GO" id="GO:0003700">
    <property type="term" value="F:DNA-binding transcription factor activity"/>
    <property type="evidence" value="ECO:0007669"/>
    <property type="project" value="InterPro"/>
</dbReference>
<gene>
    <name evidence="8" type="ORF">GX662_02965</name>
</gene>
<dbReference type="Pfam" id="PF01475">
    <property type="entry name" value="FUR"/>
    <property type="match status" value="1"/>
</dbReference>
<organism evidence="8 9">
    <name type="scientific">Trichococcus flocculiformis</name>
    <dbReference type="NCBI Taxonomy" id="82803"/>
    <lineage>
        <taxon>Bacteria</taxon>
        <taxon>Bacillati</taxon>
        <taxon>Bacillota</taxon>
        <taxon>Bacilli</taxon>
        <taxon>Lactobacillales</taxon>
        <taxon>Carnobacteriaceae</taxon>
        <taxon>Trichococcus</taxon>
    </lineage>
</organism>
<dbReference type="Proteomes" id="UP000589373">
    <property type="component" value="Unassembled WGS sequence"/>
</dbReference>
<dbReference type="InterPro" id="IPR043135">
    <property type="entry name" value="Fur_C"/>
</dbReference>
<dbReference type="Gene3D" id="3.30.1490.190">
    <property type="match status" value="1"/>
</dbReference>
<comment type="caution">
    <text evidence="8">The sequence shown here is derived from an EMBL/GenBank/DDBJ whole genome shotgun (WGS) entry which is preliminary data.</text>
</comment>
<dbReference type="AlphaFoldDB" id="A0A847D491"/>
<dbReference type="PANTHER" id="PTHR33202">
    <property type="entry name" value="ZINC UPTAKE REGULATION PROTEIN"/>
    <property type="match status" value="1"/>
</dbReference>
<dbReference type="PANTHER" id="PTHR33202:SF7">
    <property type="entry name" value="FERRIC UPTAKE REGULATION PROTEIN"/>
    <property type="match status" value="1"/>
</dbReference>
<evidence type="ECO:0000256" key="6">
    <source>
        <dbReference type="ARBA" id="ARBA00023163"/>
    </source>
</evidence>
<dbReference type="GO" id="GO:1900376">
    <property type="term" value="P:regulation of secondary metabolite biosynthetic process"/>
    <property type="evidence" value="ECO:0007669"/>
    <property type="project" value="TreeGrafter"/>
</dbReference>
<evidence type="ECO:0000256" key="4">
    <source>
        <dbReference type="ARBA" id="ARBA00023015"/>
    </source>
</evidence>